<reference evidence="2 3" key="1">
    <citation type="submission" date="2014-11" db="EMBL/GenBank/DDBJ databases">
        <authorList>
            <person name="Wibberg Daniel"/>
        </authorList>
    </citation>
    <scope>NUCLEOTIDE SEQUENCE [LARGE SCALE GENOMIC DNA]</scope>
    <source>
        <strain evidence="2">Rhizoctonia solani AG1-IB 7/3/14</strain>
    </source>
</reference>
<evidence type="ECO:0000256" key="1">
    <source>
        <dbReference type="SAM" id="MobiDB-lite"/>
    </source>
</evidence>
<evidence type="ECO:0000313" key="3">
    <source>
        <dbReference type="Proteomes" id="UP000059188"/>
    </source>
</evidence>
<feature type="region of interest" description="Disordered" evidence="1">
    <location>
        <begin position="63"/>
        <end position="102"/>
    </location>
</feature>
<dbReference type="EMBL" id="LN679107">
    <property type="protein sequence ID" value="CEL63145.1"/>
    <property type="molecule type" value="Genomic_DNA"/>
</dbReference>
<dbReference type="OrthoDB" id="3205544at2759"/>
<proteinExistence type="predicted"/>
<feature type="region of interest" description="Disordered" evidence="1">
    <location>
        <begin position="1"/>
        <end position="45"/>
    </location>
</feature>
<accession>A0A0B7FZM7</accession>
<name>A0A0B7FZM7_THACB</name>
<sequence length="190" mass="20816">MHLATSNQSFAKMPPKPKDMRKPFLVRSTSVHSSGTSSSRSSLSAWNPDASVRLFIDRCRDTSPFDDSSSLGSEADLTSGRTSPESRYDLSPISPTSAECEESGMKTDTYTKLTIFTPGMPTSVLVAAARNAAAKVGVAVEADLYSPVDEPELYVGFGTLPKKEVTFRRPRRARVNRWASTTRRYVDILS</sequence>
<evidence type="ECO:0000313" key="2">
    <source>
        <dbReference type="EMBL" id="CEL63145.1"/>
    </source>
</evidence>
<dbReference type="AlphaFoldDB" id="A0A0B7FZM7"/>
<gene>
    <name evidence="2" type="ORF">RSOLAG1IB_05185</name>
</gene>
<feature type="compositionally biased region" description="Polar residues" evidence="1">
    <location>
        <begin position="1"/>
        <end position="10"/>
    </location>
</feature>
<dbReference type="Proteomes" id="UP000059188">
    <property type="component" value="Unassembled WGS sequence"/>
</dbReference>
<protein>
    <submittedName>
        <fullName evidence="2">Uncharacterized protein</fullName>
    </submittedName>
</protein>
<keyword evidence="3" id="KW-1185">Reference proteome</keyword>
<organism evidence="2 3">
    <name type="scientific">Thanatephorus cucumeris (strain AG1-IB / isolate 7/3/14)</name>
    <name type="common">Lettuce bottom rot fungus</name>
    <name type="synonym">Rhizoctonia solani</name>
    <dbReference type="NCBI Taxonomy" id="1108050"/>
    <lineage>
        <taxon>Eukaryota</taxon>
        <taxon>Fungi</taxon>
        <taxon>Dikarya</taxon>
        <taxon>Basidiomycota</taxon>
        <taxon>Agaricomycotina</taxon>
        <taxon>Agaricomycetes</taxon>
        <taxon>Cantharellales</taxon>
        <taxon>Ceratobasidiaceae</taxon>
        <taxon>Rhizoctonia</taxon>
        <taxon>Rhizoctonia solani AG-1</taxon>
    </lineage>
</organism>
<feature type="compositionally biased region" description="Low complexity" evidence="1">
    <location>
        <begin position="26"/>
        <end position="44"/>
    </location>
</feature>